<comment type="caution">
    <text evidence="2">The sequence shown here is derived from an EMBL/GenBank/DDBJ whole genome shotgun (WGS) entry which is preliminary data.</text>
</comment>
<name>A0AA41RQ47_PAPNU</name>
<feature type="compositionally biased region" description="Polar residues" evidence="1">
    <location>
        <begin position="71"/>
        <end position="84"/>
    </location>
</feature>
<proteinExistence type="predicted"/>
<reference evidence="2" key="1">
    <citation type="submission" date="2022-03" db="EMBL/GenBank/DDBJ databases">
        <title>A functionally conserved STORR gene fusion in Papaver species that diverged 16.8 million years ago.</title>
        <authorList>
            <person name="Catania T."/>
        </authorList>
    </citation>
    <scope>NUCLEOTIDE SEQUENCE</scope>
    <source>
        <strain evidence="2">S-191538</strain>
    </source>
</reference>
<dbReference type="AlphaFoldDB" id="A0AA41RQ47"/>
<feature type="region of interest" description="Disordered" evidence="1">
    <location>
        <begin position="71"/>
        <end position="118"/>
    </location>
</feature>
<feature type="compositionally biased region" description="Polar residues" evidence="1">
    <location>
        <begin position="105"/>
        <end position="118"/>
    </location>
</feature>
<evidence type="ECO:0000256" key="1">
    <source>
        <dbReference type="SAM" id="MobiDB-lite"/>
    </source>
</evidence>
<gene>
    <name evidence="2" type="ORF">MKW94_011411</name>
</gene>
<accession>A0AA41RQ47</accession>
<sequence length="118" mass="13216">MALSLVKRFPHLVTEKQIIAKNNHPSLPPVHDTCGLESIILRPFAFHSGSKLTWWQQKIYSLTKVDMDSTYNSDTQADEQNTTKCLKGTEGDVENPQEHPKGNQIGENNPLKSSNVNS</sequence>
<feature type="non-terminal residue" evidence="2">
    <location>
        <position position="118"/>
    </location>
</feature>
<evidence type="ECO:0000313" key="2">
    <source>
        <dbReference type="EMBL" id="MCL7022542.1"/>
    </source>
</evidence>
<protein>
    <submittedName>
        <fullName evidence="2">Uncharacterized protein</fullName>
    </submittedName>
</protein>
<dbReference type="Proteomes" id="UP001177140">
    <property type="component" value="Unassembled WGS sequence"/>
</dbReference>
<keyword evidence="3" id="KW-1185">Reference proteome</keyword>
<dbReference type="EMBL" id="JAJJMA010012262">
    <property type="protein sequence ID" value="MCL7022542.1"/>
    <property type="molecule type" value="Genomic_DNA"/>
</dbReference>
<organism evidence="2 3">
    <name type="scientific">Papaver nudicaule</name>
    <name type="common">Iceland poppy</name>
    <dbReference type="NCBI Taxonomy" id="74823"/>
    <lineage>
        <taxon>Eukaryota</taxon>
        <taxon>Viridiplantae</taxon>
        <taxon>Streptophyta</taxon>
        <taxon>Embryophyta</taxon>
        <taxon>Tracheophyta</taxon>
        <taxon>Spermatophyta</taxon>
        <taxon>Magnoliopsida</taxon>
        <taxon>Ranunculales</taxon>
        <taxon>Papaveraceae</taxon>
        <taxon>Papaveroideae</taxon>
        <taxon>Papaver</taxon>
    </lineage>
</organism>
<evidence type="ECO:0000313" key="3">
    <source>
        <dbReference type="Proteomes" id="UP001177140"/>
    </source>
</evidence>
<feature type="non-terminal residue" evidence="2">
    <location>
        <position position="1"/>
    </location>
</feature>